<evidence type="ECO:0000256" key="8">
    <source>
        <dbReference type="ARBA" id="ARBA00022741"/>
    </source>
</evidence>
<gene>
    <name evidence="13 14" type="primary">lpxK</name>
    <name evidence="14" type="ORF">QYS48_15165</name>
</gene>
<dbReference type="NCBIfam" id="TIGR00682">
    <property type="entry name" value="lpxK"/>
    <property type="match status" value="1"/>
</dbReference>
<dbReference type="RefSeq" id="WP_308357138.1">
    <property type="nucleotide sequence ID" value="NZ_CP129970.2"/>
</dbReference>
<dbReference type="GO" id="GO:0005886">
    <property type="term" value="C:plasma membrane"/>
    <property type="evidence" value="ECO:0007669"/>
    <property type="project" value="TreeGrafter"/>
</dbReference>
<sequence length="351" mass="40843">MQVFKNKYWQLLMAPFSILYKWIMQFRNHLYDIEYKAVFNFEPNVIGVGNLSMGGTGKTPFVEYLIRYFISTGKSNKVATLSRGYGRKTKGFRLATDEDSASSLGDEPFQIYEKFKKDIRVSVGEDRVLAIPSIILENSEVETIIMDDGFQHRSVKPKFSILLSDYNNPFYDDFVVPSGTLRESRRGVRRADAIIITKCPDNLTDDKKTEIKNRILSYTDKKVFFTKVDYQEVKHTFDKRKVDEKIILVTGIAHSGKFKSHLIESGYKIMTHFDFPDHHNFSKNDIQKIYESAKNQNADILTTEKDWVRLISHKGITNEIKSMLFYLPIVVQFLEDEKSFQQLLEDSIRRT</sequence>
<evidence type="ECO:0000256" key="7">
    <source>
        <dbReference type="ARBA" id="ARBA00022679"/>
    </source>
</evidence>
<dbReference type="GO" id="GO:0009029">
    <property type="term" value="F:lipid-A 4'-kinase activity"/>
    <property type="evidence" value="ECO:0007669"/>
    <property type="project" value="UniProtKB-UniRule"/>
</dbReference>
<dbReference type="SUPFAM" id="SSF52540">
    <property type="entry name" value="P-loop containing nucleoside triphosphate hydrolases"/>
    <property type="match status" value="1"/>
</dbReference>
<dbReference type="PANTHER" id="PTHR42724:SF1">
    <property type="entry name" value="TETRAACYLDISACCHARIDE 4'-KINASE, MITOCHONDRIAL-RELATED"/>
    <property type="match status" value="1"/>
</dbReference>
<comment type="similarity">
    <text evidence="13">Belongs to the LpxK family.</text>
</comment>
<keyword evidence="7 13" id="KW-0808">Transferase</keyword>
<dbReference type="HAMAP" id="MF_00409">
    <property type="entry name" value="LpxK"/>
    <property type="match status" value="1"/>
</dbReference>
<keyword evidence="8 13" id="KW-0547">Nucleotide-binding</keyword>
<dbReference type="GO" id="GO:0009244">
    <property type="term" value="P:lipopolysaccharide core region biosynthetic process"/>
    <property type="evidence" value="ECO:0007669"/>
    <property type="project" value="TreeGrafter"/>
</dbReference>
<reference evidence="14" key="1">
    <citation type="submission" date="2023-08" db="EMBL/GenBank/DDBJ databases">
        <title>Comparative genomics and taxonomic characterization of three novel marine species of genus Marivirga.</title>
        <authorList>
            <person name="Muhammad N."/>
            <person name="Kim S.-G."/>
        </authorList>
    </citation>
    <scope>NUCLEOTIDE SEQUENCE [LARGE SCALE GENOMIC DNA]</scope>
    <source>
        <strain evidence="14">ABR2-2</strain>
    </source>
</reference>
<dbReference type="InterPro" id="IPR003758">
    <property type="entry name" value="LpxK"/>
</dbReference>
<dbReference type="GO" id="GO:0005524">
    <property type="term" value="F:ATP binding"/>
    <property type="evidence" value="ECO:0007669"/>
    <property type="project" value="UniProtKB-UniRule"/>
</dbReference>
<keyword evidence="11 13" id="KW-0443">Lipid metabolism</keyword>
<comment type="function">
    <text evidence="1 13">Transfers the gamma-phosphate of ATP to the 4'-position of a tetraacyldisaccharide 1-phosphate intermediate (termed DS-1-P) to form tetraacyldisaccharide 1,4'-bis-phosphate (lipid IVA).</text>
</comment>
<evidence type="ECO:0000313" key="15">
    <source>
        <dbReference type="Proteomes" id="UP001244443"/>
    </source>
</evidence>
<protein>
    <recommendedName>
        <fullName evidence="4 13">Tetraacyldisaccharide 4'-kinase</fullName>
        <ecNumber evidence="3 13">2.7.1.130</ecNumber>
    </recommendedName>
    <alternativeName>
        <fullName evidence="12 13">Lipid A 4'-kinase</fullName>
    </alternativeName>
</protein>
<dbReference type="InterPro" id="IPR027417">
    <property type="entry name" value="P-loop_NTPase"/>
</dbReference>
<evidence type="ECO:0000256" key="13">
    <source>
        <dbReference type="HAMAP-Rule" id="MF_00409"/>
    </source>
</evidence>
<keyword evidence="5 13" id="KW-0444">Lipid biosynthesis</keyword>
<proteinExistence type="inferred from homology"/>
<keyword evidence="15" id="KW-1185">Reference proteome</keyword>
<evidence type="ECO:0000256" key="3">
    <source>
        <dbReference type="ARBA" id="ARBA00012071"/>
    </source>
</evidence>
<evidence type="ECO:0000313" key="14">
    <source>
        <dbReference type="EMBL" id="WMN07099.1"/>
    </source>
</evidence>
<evidence type="ECO:0000256" key="4">
    <source>
        <dbReference type="ARBA" id="ARBA00016436"/>
    </source>
</evidence>
<keyword evidence="6 13" id="KW-0441">Lipid A biosynthesis</keyword>
<dbReference type="EC" id="2.7.1.130" evidence="3 13"/>
<comment type="pathway">
    <text evidence="2 13">Glycolipid biosynthesis; lipid IV(A) biosynthesis; lipid IV(A) from (3R)-3-hydroxytetradecanoyl-[acyl-carrier-protein] and UDP-N-acetyl-alpha-D-glucosamine: step 6/6.</text>
</comment>
<evidence type="ECO:0000256" key="6">
    <source>
        <dbReference type="ARBA" id="ARBA00022556"/>
    </source>
</evidence>
<evidence type="ECO:0000256" key="11">
    <source>
        <dbReference type="ARBA" id="ARBA00023098"/>
    </source>
</evidence>
<keyword evidence="9 13" id="KW-0418">Kinase</keyword>
<dbReference type="Pfam" id="PF02606">
    <property type="entry name" value="LpxK"/>
    <property type="match status" value="1"/>
</dbReference>
<organism evidence="14 15">
    <name type="scientific">Marivirga arenosa</name>
    <dbReference type="NCBI Taxonomy" id="3059076"/>
    <lineage>
        <taxon>Bacteria</taxon>
        <taxon>Pseudomonadati</taxon>
        <taxon>Bacteroidota</taxon>
        <taxon>Cytophagia</taxon>
        <taxon>Cytophagales</taxon>
        <taxon>Marivirgaceae</taxon>
        <taxon>Marivirga</taxon>
    </lineage>
</organism>
<evidence type="ECO:0000256" key="10">
    <source>
        <dbReference type="ARBA" id="ARBA00022840"/>
    </source>
</evidence>
<evidence type="ECO:0000256" key="5">
    <source>
        <dbReference type="ARBA" id="ARBA00022516"/>
    </source>
</evidence>
<comment type="catalytic activity">
    <reaction evidence="13">
        <text>a lipid A disaccharide + ATP = a lipid IVA + ADP + H(+)</text>
        <dbReference type="Rhea" id="RHEA:67840"/>
        <dbReference type="ChEBI" id="CHEBI:15378"/>
        <dbReference type="ChEBI" id="CHEBI:30616"/>
        <dbReference type="ChEBI" id="CHEBI:176343"/>
        <dbReference type="ChEBI" id="CHEBI:176425"/>
        <dbReference type="ChEBI" id="CHEBI:456216"/>
        <dbReference type="EC" id="2.7.1.130"/>
    </reaction>
</comment>
<dbReference type="Proteomes" id="UP001244443">
    <property type="component" value="Chromosome"/>
</dbReference>
<evidence type="ECO:0000256" key="9">
    <source>
        <dbReference type="ARBA" id="ARBA00022777"/>
    </source>
</evidence>
<name>A0AA51RCY3_9BACT</name>
<evidence type="ECO:0000256" key="1">
    <source>
        <dbReference type="ARBA" id="ARBA00002274"/>
    </source>
</evidence>
<evidence type="ECO:0000256" key="2">
    <source>
        <dbReference type="ARBA" id="ARBA00004870"/>
    </source>
</evidence>
<feature type="binding site" evidence="13">
    <location>
        <begin position="52"/>
        <end position="59"/>
    </location>
    <ligand>
        <name>ATP</name>
        <dbReference type="ChEBI" id="CHEBI:30616"/>
    </ligand>
</feature>
<keyword evidence="10 13" id="KW-0067">ATP-binding</keyword>
<dbReference type="GO" id="GO:0009245">
    <property type="term" value="P:lipid A biosynthetic process"/>
    <property type="evidence" value="ECO:0007669"/>
    <property type="project" value="UniProtKB-UniRule"/>
</dbReference>
<dbReference type="EMBL" id="CP129970">
    <property type="protein sequence ID" value="WMN07099.1"/>
    <property type="molecule type" value="Genomic_DNA"/>
</dbReference>
<dbReference type="PANTHER" id="PTHR42724">
    <property type="entry name" value="TETRAACYLDISACCHARIDE 4'-KINASE"/>
    <property type="match status" value="1"/>
</dbReference>
<accession>A0AA51RCY3</accession>
<evidence type="ECO:0000256" key="12">
    <source>
        <dbReference type="ARBA" id="ARBA00029757"/>
    </source>
</evidence>
<dbReference type="AlphaFoldDB" id="A0AA51RCY3"/>